<feature type="compositionally biased region" description="Low complexity" evidence="1">
    <location>
        <begin position="405"/>
        <end position="433"/>
    </location>
</feature>
<feature type="compositionally biased region" description="Basic residues" evidence="1">
    <location>
        <begin position="1"/>
        <end position="13"/>
    </location>
</feature>
<feature type="compositionally biased region" description="Basic residues" evidence="1">
    <location>
        <begin position="122"/>
        <end position="135"/>
    </location>
</feature>
<feature type="region of interest" description="Disordered" evidence="1">
    <location>
        <begin position="1"/>
        <end position="25"/>
    </location>
</feature>
<feature type="non-terminal residue" evidence="2">
    <location>
        <position position="1"/>
    </location>
</feature>
<sequence length="447" mass="47768">AGQATHPHRRRGLRRDVHRPAAAAEAAAQCADHRCRPAELHDLPAVPPGDGGRVPGAAARGGSPAQGAQALPGGDRDGHLHRPRPPHGHGAAGRGPRGAPDVRPDRRRPRLRRPHPADPRPGRVRHRLQDRRRGHLPAQPRAVPAGLRGLGDRRGAPPPGADLRLHRRRLRRHRGVRRAGGHGAVRDPLLRLHHPGRHALGADRGDRAGAARGQRAAVRVHGAAAARAQDGRPAQHPGRVADRRARAAVRRRGVRRRHHRVDGRGQGQPDARPHRPAAGRQGPADLQGHPAGGRGRGRLVGRRLRRRARPDPAGPDHRPVGPARGPPDQDAGRQHRRHRAPRHAVGVPAQVRRLRGQPRPLPRRRRDLRRQAARAAGLVHAPDVPPLPGAHAQPQGPGARRLDAGDLLPARGGLPGPAAAAAPGVRAGRAAEPGPGPAARRRPGDRL</sequence>
<reference evidence="2" key="1">
    <citation type="submission" date="2020-02" db="EMBL/GenBank/DDBJ databases">
        <authorList>
            <person name="Meier V. D."/>
        </authorList>
    </citation>
    <scope>NUCLEOTIDE SEQUENCE</scope>
    <source>
        <strain evidence="2">AVDCRST_MAG41</strain>
    </source>
</reference>
<evidence type="ECO:0000256" key="1">
    <source>
        <dbReference type="SAM" id="MobiDB-lite"/>
    </source>
</evidence>
<feature type="region of interest" description="Disordered" evidence="1">
    <location>
        <begin position="39"/>
        <end position="162"/>
    </location>
</feature>
<evidence type="ECO:0000313" key="2">
    <source>
        <dbReference type="EMBL" id="CAA9211868.1"/>
    </source>
</evidence>
<feature type="non-terminal residue" evidence="2">
    <location>
        <position position="447"/>
    </location>
</feature>
<dbReference type="EC" id="1.6.99.3" evidence="2"/>
<feature type="region of interest" description="Disordered" evidence="1">
    <location>
        <begin position="378"/>
        <end position="447"/>
    </location>
</feature>
<keyword evidence="2" id="KW-0560">Oxidoreductase</keyword>
<organism evidence="2">
    <name type="scientific">uncultured Mycobacteriales bacterium</name>
    <dbReference type="NCBI Taxonomy" id="581187"/>
    <lineage>
        <taxon>Bacteria</taxon>
        <taxon>Bacillati</taxon>
        <taxon>Actinomycetota</taxon>
        <taxon>Actinomycetes</taxon>
        <taxon>Mycobacteriales</taxon>
        <taxon>environmental samples</taxon>
    </lineage>
</organism>
<gene>
    <name evidence="2" type="ORF">AVDCRST_MAG41-27</name>
</gene>
<feature type="compositionally biased region" description="Basic residues" evidence="1">
    <location>
        <begin position="105"/>
        <end position="114"/>
    </location>
</feature>
<feature type="compositionally biased region" description="Low complexity" evidence="1">
    <location>
        <begin position="55"/>
        <end position="70"/>
    </location>
</feature>
<name>A0A6J4H1N1_9ACTN</name>
<feature type="region of interest" description="Disordered" evidence="1">
    <location>
        <begin position="197"/>
        <end position="365"/>
    </location>
</feature>
<feature type="compositionally biased region" description="Basic residues" evidence="1">
    <location>
        <begin position="352"/>
        <end position="365"/>
    </location>
</feature>
<feature type="compositionally biased region" description="Basic residues" evidence="1">
    <location>
        <begin position="246"/>
        <end position="261"/>
    </location>
</feature>
<dbReference type="AlphaFoldDB" id="A0A6J4H1N1"/>
<accession>A0A6J4H1N1</accession>
<proteinExistence type="predicted"/>
<protein>
    <submittedName>
        <fullName evidence="2">NADH dehydrogenase</fullName>
        <ecNumber evidence="2">1.6.99.3</ecNumber>
    </submittedName>
</protein>
<feature type="compositionally biased region" description="Basic residues" evidence="1">
    <location>
        <begin position="295"/>
        <end position="308"/>
    </location>
</feature>
<dbReference type="GO" id="GO:0016491">
    <property type="term" value="F:oxidoreductase activity"/>
    <property type="evidence" value="ECO:0007669"/>
    <property type="project" value="UniProtKB-KW"/>
</dbReference>
<feature type="compositionally biased region" description="Low complexity" evidence="1">
    <location>
        <begin position="210"/>
        <end position="232"/>
    </location>
</feature>
<feature type="compositionally biased region" description="Basic and acidic residues" evidence="1">
    <location>
        <begin position="200"/>
        <end position="209"/>
    </location>
</feature>
<dbReference type="EMBL" id="CADCTP010000002">
    <property type="protein sequence ID" value="CAA9211868.1"/>
    <property type="molecule type" value="Genomic_DNA"/>
</dbReference>